<name>A0A2N0PI71_9GLOM</name>
<accession>A0A2N0PI71</accession>
<dbReference type="VEuPathDB" id="FungiDB:RhiirFUN_015041"/>
<protein>
    <submittedName>
        <fullName evidence="1">Uncharacterized protein</fullName>
    </submittedName>
</protein>
<dbReference type="VEuPathDB" id="FungiDB:RhiirA1_428514"/>
<sequence length="71" mass="8052">MHYALKSSFYSLGTFVTGTEKGAFVKEKGIHTEFPLDLLRVAKGVDAEGLQIRLTKTEIFIQMKMQFNNIL</sequence>
<gene>
    <name evidence="1" type="ORF">RhiirA5_360137</name>
</gene>
<dbReference type="EMBL" id="LLXJ01000747">
    <property type="protein sequence ID" value="PKC06524.1"/>
    <property type="molecule type" value="Genomic_DNA"/>
</dbReference>
<dbReference type="AlphaFoldDB" id="A0A2N0PI71"/>
<dbReference type="Proteomes" id="UP000232722">
    <property type="component" value="Unassembled WGS sequence"/>
</dbReference>
<feature type="non-terminal residue" evidence="1">
    <location>
        <position position="1"/>
    </location>
</feature>
<reference evidence="1 2" key="1">
    <citation type="submission" date="2016-04" db="EMBL/GenBank/DDBJ databases">
        <title>Genome analyses suggest a sexual origin of heterokaryosis in a supposedly ancient asexual fungus.</title>
        <authorList>
            <person name="Ropars J."/>
            <person name="Sedzielewska K."/>
            <person name="Noel J."/>
            <person name="Charron P."/>
            <person name="Farinelli L."/>
            <person name="Marton T."/>
            <person name="Kruger M."/>
            <person name="Pelin A."/>
            <person name="Brachmann A."/>
            <person name="Corradi N."/>
        </authorList>
    </citation>
    <scope>NUCLEOTIDE SEQUENCE [LARGE SCALE GENOMIC DNA]</scope>
    <source>
        <strain evidence="1 2">A5</strain>
    </source>
</reference>
<reference evidence="1 2" key="2">
    <citation type="submission" date="2017-09" db="EMBL/GenBank/DDBJ databases">
        <title>Extensive intraspecific genome diversity in a model arbuscular mycorrhizal fungus.</title>
        <authorList>
            <person name="Chen E.C."/>
            <person name="Morin E."/>
            <person name="Beaudet D."/>
            <person name="Noel J."/>
            <person name="Ndikumana S."/>
            <person name="Charron P."/>
            <person name="St-Onge C."/>
            <person name="Giorgi J."/>
            <person name="Grigoriev I.V."/>
            <person name="Roux C."/>
            <person name="Martin F.M."/>
            <person name="Corradi N."/>
        </authorList>
    </citation>
    <scope>NUCLEOTIDE SEQUENCE [LARGE SCALE GENOMIC DNA]</scope>
    <source>
        <strain evidence="1 2">A5</strain>
    </source>
</reference>
<evidence type="ECO:0000313" key="1">
    <source>
        <dbReference type="EMBL" id="PKC06524.1"/>
    </source>
</evidence>
<comment type="caution">
    <text evidence="1">The sequence shown here is derived from an EMBL/GenBank/DDBJ whole genome shotgun (WGS) entry which is preliminary data.</text>
</comment>
<proteinExistence type="predicted"/>
<organism evidence="1 2">
    <name type="scientific">Rhizophagus irregularis</name>
    <dbReference type="NCBI Taxonomy" id="588596"/>
    <lineage>
        <taxon>Eukaryota</taxon>
        <taxon>Fungi</taxon>
        <taxon>Fungi incertae sedis</taxon>
        <taxon>Mucoromycota</taxon>
        <taxon>Glomeromycotina</taxon>
        <taxon>Glomeromycetes</taxon>
        <taxon>Glomerales</taxon>
        <taxon>Glomeraceae</taxon>
        <taxon>Rhizophagus</taxon>
    </lineage>
</organism>
<dbReference type="OrthoDB" id="2315370at2759"/>
<evidence type="ECO:0000313" key="2">
    <source>
        <dbReference type="Proteomes" id="UP000232722"/>
    </source>
</evidence>